<keyword evidence="4" id="KW-1185">Reference proteome</keyword>
<protein>
    <submittedName>
        <fullName evidence="3">Uncharacterized protein</fullName>
    </submittedName>
</protein>
<dbReference type="Pfam" id="PF09413">
    <property type="entry name" value="DUF2007"/>
    <property type="match status" value="1"/>
</dbReference>
<sequence length="105" mass="11550">MNDEWVVAYYAKDPIEAELLKGLLESQSIEAQVSSNGMIGGVGELPADAIETSIKVMAEDYNQARQVLESYEKDDSREIFCPDCGETNFTNFELCWSCGKALASA</sequence>
<comment type="caution">
    <text evidence="3">The sequence shown here is derived from an EMBL/GenBank/DDBJ whole genome shotgun (WGS) entry which is preliminary data.</text>
</comment>
<dbReference type="RefSeq" id="WP_126784950.1">
    <property type="nucleotide sequence ID" value="NZ_PIQF01000002.1"/>
</dbReference>
<accession>A0A432ZEA3</accession>
<proteinExistence type="predicted"/>
<reference evidence="3 4" key="1">
    <citation type="journal article" date="2011" name="Front. Microbiol.">
        <title>Genomic signatures of strain selection and enhancement in Bacillus atrophaeus var. globigii, a historical biowarfare simulant.</title>
        <authorList>
            <person name="Gibbons H.S."/>
            <person name="Broomall S.M."/>
            <person name="McNew L.A."/>
            <person name="Daligault H."/>
            <person name="Chapman C."/>
            <person name="Bruce D."/>
            <person name="Karavis M."/>
            <person name="Krepps M."/>
            <person name="McGregor P.A."/>
            <person name="Hong C."/>
            <person name="Park K.H."/>
            <person name="Akmal A."/>
            <person name="Feldman A."/>
            <person name="Lin J.S."/>
            <person name="Chang W.E."/>
            <person name="Higgs B.W."/>
            <person name="Demirev P."/>
            <person name="Lindquist J."/>
            <person name="Liem A."/>
            <person name="Fochler E."/>
            <person name="Read T.D."/>
            <person name="Tapia R."/>
            <person name="Johnson S."/>
            <person name="Bishop-Lilly K.A."/>
            <person name="Detter C."/>
            <person name="Han C."/>
            <person name="Sozhamannan S."/>
            <person name="Rosenzweig C.N."/>
            <person name="Skowronski E.W."/>
        </authorList>
    </citation>
    <scope>NUCLEOTIDE SEQUENCE [LARGE SCALE GENOMIC DNA]</scope>
    <source>
        <strain evidence="3 4">CL-SP19</strain>
    </source>
</reference>
<dbReference type="AlphaFoldDB" id="A0A432ZEA3"/>
<dbReference type="EMBL" id="PIQF01000002">
    <property type="protein sequence ID" value="RUO76229.1"/>
    <property type="molecule type" value="Genomic_DNA"/>
</dbReference>
<evidence type="ECO:0000313" key="4">
    <source>
        <dbReference type="Proteomes" id="UP000287908"/>
    </source>
</evidence>
<dbReference type="Pfam" id="PF24463">
    <property type="entry name" value="DUF7577"/>
    <property type="match status" value="1"/>
</dbReference>
<dbReference type="InterPro" id="IPR055999">
    <property type="entry name" value="DUF7577"/>
</dbReference>
<feature type="domain" description="DUF2007" evidence="1">
    <location>
        <begin position="8"/>
        <end position="72"/>
    </location>
</feature>
<evidence type="ECO:0000259" key="1">
    <source>
        <dbReference type="Pfam" id="PF09413"/>
    </source>
</evidence>
<dbReference type="InterPro" id="IPR018551">
    <property type="entry name" value="DUF2007"/>
</dbReference>
<dbReference type="Proteomes" id="UP000287908">
    <property type="component" value="Unassembled WGS sequence"/>
</dbReference>
<dbReference type="InterPro" id="IPR011322">
    <property type="entry name" value="N-reg_PII-like_a/b"/>
</dbReference>
<feature type="domain" description="DUF7577" evidence="2">
    <location>
        <begin position="79"/>
        <end position="102"/>
    </location>
</feature>
<evidence type="ECO:0000313" key="3">
    <source>
        <dbReference type="EMBL" id="RUO76229.1"/>
    </source>
</evidence>
<dbReference type="SUPFAM" id="SSF54913">
    <property type="entry name" value="GlnB-like"/>
    <property type="match status" value="1"/>
</dbReference>
<name>A0A432ZEA3_9GAMM</name>
<dbReference type="Gene3D" id="3.30.70.790">
    <property type="entry name" value="UreE, C-terminal domain"/>
    <property type="match status" value="1"/>
</dbReference>
<dbReference type="OrthoDB" id="9814654at2"/>
<gene>
    <name evidence="3" type="ORF">CWI81_08975</name>
</gene>
<evidence type="ECO:0000259" key="2">
    <source>
        <dbReference type="Pfam" id="PF24463"/>
    </source>
</evidence>
<organism evidence="3 4">
    <name type="scientific">Idiomarina seosinensis</name>
    <dbReference type="NCBI Taxonomy" id="281739"/>
    <lineage>
        <taxon>Bacteria</taxon>
        <taxon>Pseudomonadati</taxon>
        <taxon>Pseudomonadota</taxon>
        <taxon>Gammaproteobacteria</taxon>
        <taxon>Alteromonadales</taxon>
        <taxon>Idiomarinaceae</taxon>
        <taxon>Idiomarina</taxon>
    </lineage>
</organism>